<evidence type="ECO:0000313" key="2">
    <source>
        <dbReference type="Proteomes" id="UP000805649"/>
    </source>
</evidence>
<sequence length="157" mass="16984">MCGCKRRRAARAAWIEQHAAGGRGCGRGFSPNAAPPFYPPFMGGPFGRWRDTPHNNGLGGPSQHESIHPRETSPSGDIEKTGASQTEANRVSFTPGSFGRWRDSVKSDKKMNIKRDSAASQPPHYTSGIKEGPQVDGEKPAAMREALPPTYEAATKH</sequence>
<dbReference type="Proteomes" id="UP000805649">
    <property type="component" value="Unassembled WGS sequence"/>
</dbReference>
<keyword evidence="2" id="KW-1185">Reference proteome</keyword>
<gene>
    <name evidence="1" type="ORF">CTRU02_207609</name>
</gene>
<protein>
    <submittedName>
        <fullName evidence="1">Uncharacterized protein</fullName>
    </submittedName>
</protein>
<organism evidence="1 2">
    <name type="scientific">Colletotrichum truncatum</name>
    <name type="common">Anthracnose fungus</name>
    <name type="synonym">Colletotrichum capsici</name>
    <dbReference type="NCBI Taxonomy" id="5467"/>
    <lineage>
        <taxon>Eukaryota</taxon>
        <taxon>Fungi</taxon>
        <taxon>Dikarya</taxon>
        <taxon>Ascomycota</taxon>
        <taxon>Pezizomycotina</taxon>
        <taxon>Sordariomycetes</taxon>
        <taxon>Hypocreomycetidae</taxon>
        <taxon>Glomerellales</taxon>
        <taxon>Glomerellaceae</taxon>
        <taxon>Colletotrichum</taxon>
        <taxon>Colletotrichum truncatum species complex</taxon>
    </lineage>
</organism>
<proteinExistence type="predicted"/>
<name>A0ACC3Z1B0_COLTU</name>
<accession>A0ACC3Z1B0</accession>
<comment type="caution">
    <text evidence="1">The sequence shown here is derived from an EMBL/GenBank/DDBJ whole genome shotgun (WGS) entry which is preliminary data.</text>
</comment>
<dbReference type="EMBL" id="VUJX02000004">
    <property type="protein sequence ID" value="KAL0937878.1"/>
    <property type="molecule type" value="Genomic_DNA"/>
</dbReference>
<reference evidence="1 2" key="1">
    <citation type="journal article" date="2020" name="Phytopathology">
        <title>Genome Sequence Resources of Colletotrichum truncatum, C. plurivorum, C. musicola, and C. sojae: Four Species Pathogenic to Soybean (Glycine max).</title>
        <authorList>
            <person name="Rogerio F."/>
            <person name="Boufleur T.R."/>
            <person name="Ciampi-Guillardi M."/>
            <person name="Sukno S.A."/>
            <person name="Thon M.R."/>
            <person name="Massola Junior N.S."/>
            <person name="Baroncelli R."/>
        </authorList>
    </citation>
    <scope>NUCLEOTIDE SEQUENCE [LARGE SCALE GENOMIC DNA]</scope>
    <source>
        <strain evidence="1 2">CMES1059</strain>
    </source>
</reference>
<evidence type="ECO:0000313" key="1">
    <source>
        <dbReference type="EMBL" id="KAL0937878.1"/>
    </source>
</evidence>